<evidence type="ECO:0000313" key="2">
    <source>
        <dbReference type="Proteomes" id="UP000799424"/>
    </source>
</evidence>
<accession>A0A6A7AAX1</accession>
<protein>
    <submittedName>
        <fullName evidence="1">Uncharacterized protein</fullName>
    </submittedName>
</protein>
<name>A0A6A7AAX1_9PLEO</name>
<proteinExistence type="predicted"/>
<evidence type="ECO:0000313" key="1">
    <source>
        <dbReference type="EMBL" id="KAF2829827.1"/>
    </source>
</evidence>
<organism evidence="1 2">
    <name type="scientific">Ophiobolus disseminans</name>
    <dbReference type="NCBI Taxonomy" id="1469910"/>
    <lineage>
        <taxon>Eukaryota</taxon>
        <taxon>Fungi</taxon>
        <taxon>Dikarya</taxon>
        <taxon>Ascomycota</taxon>
        <taxon>Pezizomycotina</taxon>
        <taxon>Dothideomycetes</taxon>
        <taxon>Pleosporomycetidae</taxon>
        <taxon>Pleosporales</taxon>
        <taxon>Pleosporineae</taxon>
        <taxon>Phaeosphaeriaceae</taxon>
        <taxon>Ophiobolus</taxon>
    </lineage>
</organism>
<reference evidence="1" key="1">
    <citation type="journal article" date="2020" name="Stud. Mycol.">
        <title>101 Dothideomycetes genomes: a test case for predicting lifestyles and emergence of pathogens.</title>
        <authorList>
            <person name="Haridas S."/>
            <person name="Albert R."/>
            <person name="Binder M."/>
            <person name="Bloem J."/>
            <person name="Labutti K."/>
            <person name="Salamov A."/>
            <person name="Andreopoulos B."/>
            <person name="Baker S."/>
            <person name="Barry K."/>
            <person name="Bills G."/>
            <person name="Bluhm B."/>
            <person name="Cannon C."/>
            <person name="Castanera R."/>
            <person name="Culley D."/>
            <person name="Daum C."/>
            <person name="Ezra D."/>
            <person name="Gonzalez J."/>
            <person name="Henrissat B."/>
            <person name="Kuo A."/>
            <person name="Liang C."/>
            <person name="Lipzen A."/>
            <person name="Lutzoni F."/>
            <person name="Magnuson J."/>
            <person name="Mondo S."/>
            <person name="Nolan M."/>
            <person name="Ohm R."/>
            <person name="Pangilinan J."/>
            <person name="Park H.-J."/>
            <person name="Ramirez L."/>
            <person name="Alfaro M."/>
            <person name="Sun H."/>
            <person name="Tritt A."/>
            <person name="Yoshinaga Y."/>
            <person name="Zwiers L.-H."/>
            <person name="Turgeon B."/>
            <person name="Goodwin S."/>
            <person name="Spatafora J."/>
            <person name="Crous P."/>
            <person name="Grigoriev I."/>
        </authorList>
    </citation>
    <scope>NUCLEOTIDE SEQUENCE</scope>
    <source>
        <strain evidence="1">CBS 113818</strain>
    </source>
</reference>
<sequence length="442" mass="51235">MGAHAFKYLNCPRISPDVYEQIKLHTTAALRTIFSHVAIPMEMPEKSDYGDIDFLVSGPLHSPTSTSIDTFDWDDTVSLLKSALNTTHGRRGFLNFMCMYFAIHVPGHEDEDFWVQVDVKVCFNPEHFEWQTYETSYATNSKIIGSMVKPLGLNIDPERFYIRVEEMDEVNFPGSMIWISREPRDVLRIMGVDRRILDAQFKTKDELYTYFASTWLFNPGHFGARLAEENYNKRLEDRLPHWTYFIREWIPNHYPGYKFVNGSTEPDGVANDLDQHDLDLKAWNKHTRVAVRAKVFTLFPHIAVKYYTKRAVYVKELEEQRLRIMLMEAISEGKDGWRNDFPRPSVIVKQPEANSNTPEVMPIATGVLTPSMMPYDKSHTNYVGMWKKRFEKEDKKAENAREEEEAKLKAGVMVKAGRDKILKRLMVLNKSLGLVDDNAAET</sequence>
<gene>
    <name evidence="1" type="ORF">CC86DRAFT_435769</name>
</gene>
<dbReference type="OrthoDB" id="4708870at2759"/>
<dbReference type="Proteomes" id="UP000799424">
    <property type="component" value="Unassembled WGS sequence"/>
</dbReference>
<dbReference type="AlphaFoldDB" id="A0A6A7AAX1"/>
<keyword evidence="2" id="KW-1185">Reference proteome</keyword>
<dbReference type="EMBL" id="MU006220">
    <property type="protein sequence ID" value="KAF2829827.1"/>
    <property type="molecule type" value="Genomic_DNA"/>
</dbReference>